<feature type="chain" id="PRO_5040355846" evidence="1">
    <location>
        <begin position="33"/>
        <end position="193"/>
    </location>
</feature>
<gene>
    <name evidence="2" type="ORF">A7U60_g7708</name>
</gene>
<feature type="signal peptide" evidence="1">
    <location>
        <begin position="1"/>
        <end position="32"/>
    </location>
</feature>
<accession>A0A9Q5N5F2</accession>
<sequence length="193" mass="20679">MSRSLTSFTNNIVSLLVLAVLSALIAVDGVRAMAVPQLETFMRRDVWSPEIISPAAGDVWRAGDRVQVTWSTEDPPSQVTNSNGLIALRTPNGFLHGPGGLNEPLAGNFSLFDGKVVVQVPDVPARTDYQIVCGLNEPLAGNFSLFDGKVIVQVPDVPARTDYQIVLFGDSGNESPLFTIANTVLAPEFGILE</sequence>
<organism evidence="2 3">
    <name type="scientific">Sanghuangporus baumii</name>
    <name type="common">Phellinus baumii</name>
    <dbReference type="NCBI Taxonomy" id="108892"/>
    <lineage>
        <taxon>Eukaryota</taxon>
        <taxon>Fungi</taxon>
        <taxon>Dikarya</taxon>
        <taxon>Basidiomycota</taxon>
        <taxon>Agaricomycotina</taxon>
        <taxon>Agaricomycetes</taxon>
        <taxon>Hymenochaetales</taxon>
        <taxon>Hymenochaetaceae</taxon>
        <taxon>Sanghuangporus</taxon>
    </lineage>
</organism>
<keyword evidence="3" id="KW-1185">Reference proteome</keyword>
<evidence type="ECO:0000313" key="3">
    <source>
        <dbReference type="Proteomes" id="UP000757232"/>
    </source>
</evidence>
<dbReference type="OrthoDB" id="2317741at2759"/>
<evidence type="ECO:0000313" key="2">
    <source>
        <dbReference type="EMBL" id="OCB85083.1"/>
    </source>
</evidence>
<keyword evidence="1" id="KW-0732">Signal</keyword>
<dbReference type="AlphaFoldDB" id="A0A9Q5N5F2"/>
<dbReference type="Proteomes" id="UP000757232">
    <property type="component" value="Unassembled WGS sequence"/>
</dbReference>
<name>A0A9Q5N5F2_SANBA</name>
<comment type="caution">
    <text evidence="2">The sequence shown here is derived from an EMBL/GenBank/DDBJ whole genome shotgun (WGS) entry which is preliminary data.</text>
</comment>
<evidence type="ECO:0000256" key="1">
    <source>
        <dbReference type="SAM" id="SignalP"/>
    </source>
</evidence>
<dbReference type="EMBL" id="LNZH02000211">
    <property type="protein sequence ID" value="OCB85083.1"/>
    <property type="molecule type" value="Genomic_DNA"/>
</dbReference>
<protein>
    <submittedName>
        <fullName evidence="2">Uncharacterized protein</fullName>
    </submittedName>
</protein>
<reference evidence="2" key="1">
    <citation type="submission" date="2016-06" db="EMBL/GenBank/DDBJ databases">
        <title>Draft Genome sequence of the fungus Inonotus baumii.</title>
        <authorList>
            <person name="Zhu H."/>
            <person name="Lin W."/>
        </authorList>
    </citation>
    <scope>NUCLEOTIDE SEQUENCE</scope>
    <source>
        <strain evidence="2">821</strain>
    </source>
</reference>
<proteinExistence type="predicted"/>